<keyword evidence="3 11" id="KW-0808">Transferase</keyword>
<name>A0A518CS97_9PLAN</name>
<dbReference type="Proteomes" id="UP000317178">
    <property type="component" value="Chromosome"/>
</dbReference>
<evidence type="ECO:0000256" key="7">
    <source>
        <dbReference type="PROSITE-ProRule" id="PRU10141"/>
    </source>
</evidence>
<keyword evidence="9" id="KW-0472">Membrane</keyword>
<evidence type="ECO:0000313" key="12">
    <source>
        <dbReference type="Proteomes" id="UP000317178"/>
    </source>
</evidence>
<dbReference type="PROSITE" id="PS00108">
    <property type="entry name" value="PROTEIN_KINASE_ST"/>
    <property type="match status" value="1"/>
</dbReference>
<evidence type="ECO:0000256" key="1">
    <source>
        <dbReference type="ARBA" id="ARBA00012513"/>
    </source>
</evidence>
<proteinExistence type="predicted"/>
<keyword evidence="2" id="KW-0723">Serine/threonine-protein kinase</keyword>
<evidence type="ECO:0000256" key="8">
    <source>
        <dbReference type="SAM" id="MobiDB-lite"/>
    </source>
</evidence>
<dbReference type="Gene3D" id="3.30.200.20">
    <property type="entry name" value="Phosphorylase Kinase, domain 1"/>
    <property type="match status" value="1"/>
</dbReference>
<dbReference type="RefSeq" id="WP_144997956.1">
    <property type="nucleotide sequence ID" value="NZ_CP036281.1"/>
</dbReference>
<accession>A0A518CS97</accession>
<dbReference type="OrthoDB" id="6111975at2"/>
<dbReference type="PANTHER" id="PTHR43289">
    <property type="entry name" value="MITOGEN-ACTIVATED PROTEIN KINASE KINASE KINASE 20-RELATED"/>
    <property type="match status" value="1"/>
</dbReference>
<keyword evidence="5 11" id="KW-0418">Kinase</keyword>
<sequence>MSHSKNTPDANDSQNELPDSFSPEEKKLFELLNQYVEGQHQQDTDSCATLMHTHPRMKELYRCLDNLDSLAPQSPVDSTFVPENEPVIDSLTSSMLQELWIENYELLEEIGRGGMGVVYKAMQTDLQRIVAIKMIRSSSLASSEEVKRFEQEARAAGKLQHPHIVKIFEAGHIGGQPYFSMEYIPGQSLFQVLNRGPLDPRRSVELLEKISRAVEHLHQHQLLHRDLKPQNILIDQSDSPYVTDFGLAKLLEDDLDLTQTGSVLGTPGYMSPEQASPSTGTCCAASDVYSLGAILYHCLTGRAPFSGPNPFETLMAVLESEPLLPRKLNPRIPRELEAICLKCLEKKPENRFQSAEELANELQRFLQGEPLQTGAAEWGHRFKRFVRRELPLVVRLSAIGIAAAIVQLNYVLFGAEEELHTNVMTIFSLWALAVCGFQWLVNRNRMPNFTRYGWSAADVLFLTWMFSVVEGPLGPLPAAYALLIVASGLFFQLSLVGITTGLSVICYGFVLWFNMEIEQNLFFGVIYEALLLIFGILTGHHVRRMNLLNQYFQRSSEPPLTQD</sequence>
<dbReference type="InterPro" id="IPR017441">
    <property type="entry name" value="Protein_kinase_ATP_BS"/>
</dbReference>
<dbReference type="PANTHER" id="PTHR43289:SF6">
    <property type="entry name" value="SERINE_THREONINE-PROTEIN KINASE NEKL-3"/>
    <property type="match status" value="1"/>
</dbReference>
<dbReference type="KEGG" id="plon:Pla110_38290"/>
<dbReference type="EC" id="2.7.11.1" evidence="1"/>
<evidence type="ECO:0000313" key="11">
    <source>
        <dbReference type="EMBL" id="QDU82074.1"/>
    </source>
</evidence>
<feature type="transmembrane region" description="Helical" evidence="9">
    <location>
        <begin position="392"/>
        <end position="413"/>
    </location>
</feature>
<evidence type="ECO:0000256" key="2">
    <source>
        <dbReference type="ARBA" id="ARBA00022527"/>
    </source>
</evidence>
<evidence type="ECO:0000256" key="9">
    <source>
        <dbReference type="SAM" id="Phobius"/>
    </source>
</evidence>
<keyword evidence="4 7" id="KW-0547">Nucleotide-binding</keyword>
<dbReference type="CDD" id="cd14014">
    <property type="entry name" value="STKc_PknB_like"/>
    <property type="match status" value="1"/>
</dbReference>
<feature type="transmembrane region" description="Helical" evidence="9">
    <location>
        <begin position="489"/>
        <end position="513"/>
    </location>
</feature>
<dbReference type="Pfam" id="PF00069">
    <property type="entry name" value="Pkinase"/>
    <property type="match status" value="1"/>
</dbReference>
<dbReference type="GO" id="GO:0004674">
    <property type="term" value="F:protein serine/threonine kinase activity"/>
    <property type="evidence" value="ECO:0007669"/>
    <property type="project" value="UniProtKB-KW"/>
</dbReference>
<dbReference type="InterPro" id="IPR000719">
    <property type="entry name" value="Prot_kinase_dom"/>
</dbReference>
<evidence type="ECO:0000256" key="4">
    <source>
        <dbReference type="ARBA" id="ARBA00022741"/>
    </source>
</evidence>
<evidence type="ECO:0000256" key="3">
    <source>
        <dbReference type="ARBA" id="ARBA00022679"/>
    </source>
</evidence>
<feature type="transmembrane region" description="Helical" evidence="9">
    <location>
        <begin position="419"/>
        <end position="440"/>
    </location>
</feature>
<dbReference type="InterPro" id="IPR008271">
    <property type="entry name" value="Ser/Thr_kinase_AS"/>
</dbReference>
<evidence type="ECO:0000259" key="10">
    <source>
        <dbReference type="PROSITE" id="PS50011"/>
    </source>
</evidence>
<keyword evidence="9" id="KW-0812">Transmembrane</keyword>
<evidence type="ECO:0000256" key="6">
    <source>
        <dbReference type="ARBA" id="ARBA00022840"/>
    </source>
</evidence>
<dbReference type="EMBL" id="CP036281">
    <property type="protein sequence ID" value="QDU82074.1"/>
    <property type="molecule type" value="Genomic_DNA"/>
</dbReference>
<feature type="domain" description="Protein kinase" evidence="10">
    <location>
        <begin position="104"/>
        <end position="366"/>
    </location>
</feature>
<reference evidence="11 12" key="1">
    <citation type="submission" date="2019-02" db="EMBL/GenBank/DDBJ databases">
        <title>Deep-cultivation of Planctomycetes and their phenomic and genomic characterization uncovers novel biology.</title>
        <authorList>
            <person name="Wiegand S."/>
            <person name="Jogler M."/>
            <person name="Boedeker C."/>
            <person name="Pinto D."/>
            <person name="Vollmers J."/>
            <person name="Rivas-Marin E."/>
            <person name="Kohn T."/>
            <person name="Peeters S.H."/>
            <person name="Heuer A."/>
            <person name="Rast P."/>
            <person name="Oberbeckmann S."/>
            <person name="Bunk B."/>
            <person name="Jeske O."/>
            <person name="Meyerdierks A."/>
            <person name="Storesund J.E."/>
            <person name="Kallscheuer N."/>
            <person name="Luecker S."/>
            <person name="Lage O.M."/>
            <person name="Pohl T."/>
            <person name="Merkel B.J."/>
            <person name="Hornburger P."/>
            <person name="Mueller R.-W."/>
            <person name="Bruemmer F."/>
            <person name="Labrenz M."/>
            <person name="Spormann A.M."/>
            <person name="Op den Camp H."/>
            <person name="Overmann J."/>
            <person name="Amann R."/>
            <person name="Jetten M.S.M."/>
            <person name="Mascher T."/>
            <person name="Medema M.H."/>
            <person name="Devos D.P."/>
            <person name="Kaster A.-K."/>
            <person name="Ovreas L."/>
            <person name="Rohde M."/>
            <person name="Galperin M.Y."/>
            <person name="Jogler C."/>
        </authorList>
    </citation>
    <scope>NUCLEOTIDE SEQUENCE [LARGE SCALE GENOMIC DNA]</scope>
    <source>
        <strain evidence="11 12">Pla110</strain>
    </source>
</reference>
<dbReference type="Gene3D" id="1.10.510.10">
    <property type="entry name" value="Transferase(Phosphotransferase) domain 1"/>
    <property type="match status" value="1"/>
</dbReference>
<feature type="region of interest" description="Disordered" evidence="8">
    <location>
        <begin position="1"/>
        <end position="21"/>
    </location>
</feature>
<keyword evidence="6 7" id="KW-0067">ATP-binding</keyword>
<gene>
    <name evidence="11" type="primary">prkC_16</name>
    <name evidence="11" type="ORF">Pla110_38290</name>
</gene>
<dbReference type="SUPFAM" id="SSF56112">
    <property type="entry name" value="Protein kinase-like (PK-like)"/>
    <property type="match status" value="1"/>
</dbReference>
<dbReference type="PROSITE" id="PS00107">
    <property type="entry name" value="PROTEIN_KINASE_ATP"/>
    <property type="match status" value="1"/>
</dbReference>
<feature type="transmembrane region" description="Helical" evidence="9">
    <location>
        <begin position="520"/>
        <end position="542"/>
    </location>
</feature>
<feature type="binding site" evidence="7">
    <location>
        <position position="133"/>
    </location>
    <ligand>
        <name>ATP</name>
        <dbReference type="ChEBI" id="CHEBI:30616"/>
    </ligand>
</feature>
<dbReference type="PROSITE" id="PS50011">
    <property type="entry name" value="PROTEIN_KINASE_DOM"/>
    <property type="match status" value="1"/>
</dbReference>
<organism evidence="11 12">
    <name type="scientific">Polystyrenella longa</name>
    <dbReference type="NCBI Taxonomy" id="2528007"/>
    <lineage>
        <taxon>Bacteria</taxon>
        <taxon>Pseudomonadati</taxon>
        <taxon>Planctomycetota</taxon>
        <taxon>Planctomycetia</taxon>
        <taxon>Planctomycetales</taxon>
        <taxon>Planctomycetaceae</taxon>
        <taxon>Polystyrenella</taxon>
    </lineage>
</organism>
<keyword evidence="9" id="KW-1133">Transmembrane helix</keyword>
<feature type="transmembrane region" description="Helical" evidence="9">
    <location>
        <begin position="452"/>
        <end position="469"/>
    </location>
</feature>
<dbReference type="FunFam" id="1.10.510.10:FF:000021">
    <property type="entry name" value="Serine/threonine protein kinase"/>
    <property type="match status" value="1"/>
</dbReference>
<evidence type="ECO:0000256" key="5">
    <source>
        <dbReference type="ARBA" id="ARBA00022777"/>
    </source>
</evidence>
<protein>
    <recommendedName>
        <fullName evidence="1">non-specific serine/threonine protein kinase</fullName>
        <ecNumber evidence="1">2.7.11.1</ecNumber>
    </recommendedName>
</protein>
<keyword evidence="12" id="KW-1185">Reference proteome</keyword>
<dbReference type="InterPro" id="IPR011009">
    <property type="entry name" value="Kinase-like_dom_sf"/>
</dbReference>
<feature type="compositionally biased region" description="Polar residues" evidence="8">
    <location>
        <begin position="1"/>
        <end position="17"/>
    </location>
</feature>
<dbReference type="SMART" id="SM00220">
    <property type="entry name" value="S_TKc"/>
    <property type="match status" value="1"/>
</dbReference>
<dbReference type="GO" id="GO:0005524">
    <property type="term" value="F:ATP binding"/>
    <property type="evidence" value="ECO:0007669"/>
    <property type="project" value="UniProtKB-UniRule"/>
</dbReference>
<dbReference type="AlphaFoldDB" id="A0A518CS97"/>